<dbReference type="Pfam" id="PF07676">
    <property type="entry name" value="PD40"/>
    <property type="match status" value="1"/>
</dbReference>
<evidence type="ECO:0000313" key="5">
    <source>
        <dbReference type="Proteomes" id="UP001216595"/>
    </source>
</evidence>
<dbReference type="SUPFAM" id="SSF53474">
    <property type="entry name" value="alpha/beta-Hydrolases"/>
    <property type="match status" value="1"/>
</dbReference>
<feature type="chain" id="PRO_5047255744" evidence="2">
    <location>
        <begin position="23"/>
        <end position="692"/>
    </location>
</feature>
<name>A0ABT5IB10_9CAUL</name>
<dbReference type="Gene3D" id="3.40.50.1820">
    <property type="entry name" value="alpha/beta hydrolase"/>
    <property type="match status" value="1"/>
</dbReference>
<sequence length="692" mass="76370">MRPPFVVGLAVTGYLVAAGAQAHVKTPAAAPVTAAREAISTDDLLSLEEMGPLGGNDLRSPFLALSPDGRYVAVHLRRADPLQNRYELTLRVIDLVTGDARVVDRGGELIRQRGSGVHTSEVPTGYPEVITPKWSPDGRWIAYVRQDEGRIGVRLVRVDGSDARTVGSGEGTLEALDWSADGKHLWLDVRSGTPETEARRLAESRHGYLYDARFLPMVRPSPFDPPQPLSRRRLSVFPDGESGAATAENPGRSLSSADPDAPPAGAILSARHGHAWAWTTRLSRRPGDSPVLNVRRSGVKTVCDAPCRGIVALWWSPSGKDLVFWRRQGWRKAALGLYRWSIGEGTPRSLLKTSHLIIGCQPVADDLICAEEGPTQPRRIVRIDTRNGDLRPVYDPNPHIQSWGFGNVQRLTWRTPYGTEAYGDLVLPPNYQAGQKRPLIIVGYESRGFLKGGTGDEYPIFPLAAQGFAVLSVQRPTDIGTLTAETPAEVNQLNRVDWVDFRHVLSSLEAGIDAVDRLGVIDTARIGLTGFSNGASTAQFALLNSQRFKVASLSGCCEEATSVGALVGPETAQWLNEMGYPSLAEPNDVFWRPMSWRRNTDRLNLPILLQVSDDEYLGALEAFSALKSARKPVEMYVFPDEHHAKWQPAHRKAIYDRNIDWFRFWLKDEVDPAPEKAAQYQRWKAMRAAPTP</sequence>
<dbReference type="InterPro" id="IPR029058">
    <property type="entry name" value="AB_hydrolase_fold"/>
</dbReference>
<organism evidence="4 5">
    <name type="scientific">Asticcacaulis currens</name>
    <dbReference type="NCBI Taxonomy" id="2984210"/>
    <lineage>
        <taxon>Bacteria</taxon>
        <taxon>Pseudomonadati</taxon>
        <taxon>Pseudomonadota</taxon>
        <taxon>Alphaproteobacteria</taxon>
        <taxon>Caulobacterales</taxon>
        <taxon>Caulobacteraceae</taxon>
        <taxon>Asticcacaulis</taxon>
    </lineage>
</organism>
<dbReference type="InterPro" id="IPR001375">
    <property type="entry name" value="Peptidase_S9_cat"/>
</dbReference>
<keyword evidence="2" id="KW-0732">Signal</keyword>
<dbReference type="Proteomes" id="UP001216595">
    <property type="component" value="Unassembled WGS sequence"/>
</dbReference>
<keyword evidence="5" id="KW-1185">Reference proteome</keyword>
<evidence type="ECO:0000256" key="1">
    <source>
        <dbReference type="SAM" id="MobiDB-lite"/>
    </source>
</evidence>
<dbReference type="InterPro" id="IPR053536">
    <property type="entry name" value="Lasso_peptide_isopeptidase"/>
</dbReference>
<dbReference type="Gene3D" id="2.120.10.30">
    <property type="entry name" value="TolB, C-terminal domain"/>
    <property type="match status" value="1"/>
</dbReference>
<feature type="domain" description="Peptidase S9 prolyl oligopeptidase catalytic" evidence="3">
    <location>
        <begin position="510"/>
        <end position="667"/>
    </location>
</feature>
<dbReference type="EMBL" id="JAQQKW010000002">
    <property type="protein sequence ID" value="MDC7693375.1"/>
    <property type="molecule type" value="Genomic_DNA"/>
</dbReference>
<reference evidence="4 5" key="1">
    <citation type="submission" date="2023-01" db="EMBL/GenBank/DDBJ databases">
        <title>Novel species of the genus Asticcacaulis isolated from rivers.</title>
        <authorList>
            <person name="Lu H."/>
        </authorList>
    </citation>
    <scope>NUCLEOTIDE SEQUENCE [LARGE SCALE GENOMIC DNA]</scope>
    <source>
        <strain evidence="4 5">DXS10W</strain>
    </source>
</reference>
<dbReference type="InterPro" id="IPR011659">
    <property type="entry name" value="WD40"/>
</dbReference>
<dbReference type="Pfam" id="PF00326">
    <property type="entry name" value="Peptidase_S9"/>
    <property type="match status" value="1"/>
</dbReference>
<dbReference type="RefSeq" id="WP_272740143.1">
    <property type="nucleotide sequence ID" value="NZ_JAQQKW010000002.1"/>
</dbReference>
<dbReference type="NCBIfam" id="NF033523">
    <property type="entry name" value="lasso_peptidase"/>
    <property type="match status" value="1"/>
</dbReference>
<accession>A0ABT5IB10</accession>
<evidence type="ECO:0000313" key="4">
    <source>
        <dbReference type="EMBL" id="MDC7693375.1"/>
    </source>
</evidence>
<comment type="caution">
    <text evidence="4">The sequence shown here is derived from an EMBL/GenBank/DDBJ whole genome shotgun (WGS) entry which is preliminary data.</text>
</comment>
<evidence type="ECO:0000259" key="3">
    <source>
        <dbReference type="Pfam" id="PF00326"/>
    </source>
</evidence>
<dbReference type="SUPFAM" id="SSF82171">
    <property type="entry name" value="DPP6 N-terminal domain-like"/>
    <property type="match status" value="1"/>
</dbReference>
<evidence type="ECO:0000256" key="2">
    <source>
        <dbReference type="SAM" id="SignalP"/>
    </source>
</evidence>
<dbReference type="InterPro" id="IPR011042">
    <property type="entry name" value="6-blade_b-propeller_TolB-like"/>
</dbReference>
<protein>
    <submittedName>
        <fullName evidence="4">Atxe2 family lasso peptide isopeptidase</fullName>
    </submittedName>
</protein>
<gene>
    <name evidence="4" type="ORF">PQU94_03650</name>
</gene>
<feature type="signal peptide" evidence="2">
    <location>
        <begin position="1"/>
        <end position="22"/>
    </location>
</feature>
<feature type="region of interest" description="Disordered" evidence="1">
    <location>
        <begin position="221"/>
        <end position="265"/>
    </location>
</feature>
<proteinExistence type="predicted"/>